<feature type="region of interest" description="Disordered" evidence="5">
    <location>
        <begin position="254"/>
        <end position="274"/>
    </location>
</feature>
<dbReference type="GO" id="GO:0060271">
    <property type="term" value="P:cilium assembly"/>
    <property type="evidence" value="ECO:0007669"/>
    <property type="project" value="TreeGrafter"/>
</dbReference>
<dbReference type="EMBL" id="JH168156">
    <property type="protein sequence ID" value="EHB03672.1"/>
    <property type="molecule type" value="Genomic_DNA"/>
</dbReference>
<organism evidence="7 8">
    <name type="scientific">Heterocephalus glaber</name>
    <name type="common">Naked mole rat</name>
    <dbReference type="NCBI Taxonomy" id="10181"/>
    <lineage>
        <taxon>Eukaryota</taxon>
        <taxon>Metazoa</taxon>
        <taxon>Chordata</taxon>
        <taxon>Craniata</taxon>
        <taxon>Vertebrata</taxon>
        <taxon>Euteleostomi</taxon>
        <taxon>Mammalia</taxon>
        <taxon>Eutheria</taxon>
        <taxon>Euarchontoglires</taxon>
        <taxon>Glires</taxon>
        <taxon>Rodentia</taxon>
        <taxon>Hystricomorpha</taxon>
        <taxon>Bathyergidae</taxon>
        <taxon>Heterocephalus</taxon>
    </lineage>
</organism>
<reference evidence="7 8" key="1">
    <citation type="journal article" date="2011" name="Nature">
        <title>Genome sequencing reveals insights into physiology and longevity of the naked mole rat.</title>
        <authorList>
            <person name="Kim E.B."/>
            <person name="Fang X."/>
            <person name="Fushan A.A."/>
            <person name="Huang Z."/>
            <person name="Lobanov A.V."/>
            <person name="Han L."/>
            <person name="Marino S.M."/>
            <person name="Sun X."/>
            <person name="Turanov A.A."/>
            <person name="Yang P."/>
            <person name="Yim S.H."/>
            <person name="Zhao X."/>
            <person name="Kasaikina M.V."/>
            <person name="Stoletzki N."/>
            <person name="Peng C."/>
            <person name="Polak P."/>
            <person name="Xiong Z."/>
            <person name="Kiezun A."/>
            <person name="Zhu Y."/>
            <person name="Chen Y."/>
            <person name="Kryukov G.V."/>
            <person name="Zhang Q."/>
            <person name="Peshkin L."/>
            <person name="Yang L."/>
            <person name="Bronson R.T."/>
            <person name="Buffenstein R."/>
            <person name="Wang B."/>
            <person name="Han C."/>
            <person name="Li Q."/>
            <person name="Chen L."/>
            <person name="Zhao W."/>
            <person name="Sunyaev S.R."/>
            <person name="Park T.J."/>
            <person name="Zhang G."/>
            <person name="Wang J."/>
            <person name="Gladyshev V.N."/>
        </authorList>
    </citation>
    <scope>NUCLEOTIDE SEQUENCE [LARGE SCALE GENOMIC DNA]</scope>
</reference>
<sequence length="548" mass="62222">MDSPSEHAGDTASAGEDEDSLTSRPTEITDTPGPQTPTESEELQLELEASEEVEVEASEQGAAANEQPAAPEELAATEAAGEDEPGKLERPAEPESEPKEPAGAGAEESAKPRSEGASEEAEDEEKGEAEEPVRKKKASFWASPQLTTISEEGAASWRADREQARREEKGTDEELGGQGGDGPQRKSEKERIHWSLGREEDEEWSEEVQKLQEQQLRSELLEQYRALVVERSRYQRYNMYLQQQICEALRRKKGLDSAAGPPDKGPEPGAPEKEQTYWRYLATLEELRKQELDDLEWYQKEVGRLKQQCQEQLAGVQKEWRHFQATKKQVVMQAMGSCRMRGGRQAALREVEQIQALEDKKEEEMSAVRLENVQLKQSLAHFKTRMRAQEDLAEGLLLIDFEQLKIENQSFNEKAEERTEEVLKFRSKVTSNVQIISHAKEKLHFLDMRNAHKKMELLGIEAQVALRRDILTKTKQARDSLRVDNHRLNQRCGLLGQESLLRDLEEKVDKTELLSQRLESLKRHHAGLTLSCKGVKQKIREAKAFLPS</sequence>
<evidence type="ECO:0000256" key="1">
    <source>
        <dbReference type="ARBA" id="ARBA00004138"/>
    </source>
</evidence>
<feature type="compositionally biased region" description="Basic and acidic residues" evidence="5">
    <location>
        <begin position="84"/>
        <end position="100"/>
    </location>
</feature>
<evidence type="ECO:0000313" key="7">
    <source>
        <dbReference type="EMBL" id="EHB03672.1"/>
    </source>
</evidence>
<dbReference type="Proteomes" id="UP000006813">
    <property type="component" value="Unassembled WGS sequence"/>
</dbReference>
<evidence type="ECO:0000256" key="2">
    <source>
        <dbReference type="ARBA" id="ARBA00023054"/>
    </source>
</evidence>
<dbReference type="AlphaFoldDB" id="G5B2Z7"/>
<dbReference type="FunCoup" id="G5B2Z7">
    <property type="interactions" value="132"/>
</dbReference>
<dbReference type="PANTHER" id="PTHR15654:SF1">
    <property type="entry name" value="COILED-COIL DOMAIN-CONTAINING PROTEIN 96"/>
    <property type="match status" value="1"/>
</dbReference>
<accession>G5B2Z7</accession>
<feature type="compositionally biased region" description="Acidic residues" evidence="5">
    <location>
        <begin position="117"/>
        <end position="130"/>
    </location>
</feature>
<dbReference type="InterPro" id="IPR025254">
    <property type="entry name" value="CCDC113/CCDC96_CC"/>
</dbReference>
<comment type="subcellular location">
    <subcellularLocation>
        <location evidence="1">Cell projection</location>
        <location evidence="1">Cilium</location>
    </subcellularLocation>
</comment>
<dbReference type="InterPro" id="IPR051885">
    <property type="entry name" value="CC_CF"/>
</dbReference>
<feature type="region of interest" description="Disordered" evidence="5">
    <location>
        <begin position="1"/>
        <end position="205"/>
    </location>
</feature>
<proteinExistence type="predicted"/>
<feature type="compositionally biased region" description="Polar residues" evidence="5">
    <location>
        <begin position="22"/>
        <end position="38"/>
    </location>
</feature>
<feature type="domain" description="CCDC113/CCDC96 coiled-coil" evidence="6">
    <location>
        <begin position="359"/>
        <end position="533"/>
    </location>
</feature>
<dbReference type="GO" id="GO:0036064">
    <property type="term" value="C:ciliary basal body"/>
    <property type="evidence" value="ECO:0007669"/>
    <property type="project" value="TreeGrafter"/>
</dbReference>
<feature type="compositionally biased region" description="Basic and acidic residues" evidence="5">
    <location>
        <begin position="158"/>
        <end position="169"/>
    </location>
</feature>
<dbReference type="PANTHER" id="PTHR15654">
    <property type="entry name" value="COILED-COIL DOMAIN-CONTAINING PROTEIN 113-RELATED"/>
    <property type="match status" value="1"/>
</dbReference>
<dbReference type="Pfam" id="PF13870">
    <property type="entry name" value="CCDC113_CCDC96_CC"/>
    <property type="match status" value="1"/>
</dbReference>
<keyword evidence="2 4" id="KW-0175">Coiled coil</keyword>
<feature type="compositionally biased region" description="Basic and acidic residues" evidence="5">
    <location>
        <begin position="183"/>
        <end position="198"/>
    </location>
</feature>
<feature type="coiled-coil region" evidence="4">
    <location>
        <begin position="344"/>
        <end position="371"/>
    </location>
</feature>
<feature type="compositionally biased region" description="Acidic residues" evidence="5">
    <location>
        <begin position="39"/>
        <end position="57"/>
    </location>
</feature>
<name>G5B2Z7_HETGA</name>
<evidence type="ECO:0000313" key="8">
    <source>
        <dbReference type="Proteomes" id="UP000006813"/>
    </source>
</evidence>
<dbReference type="GO" id="GO:0005930">
    <property type="term" value="C:axoneme"/>
    <property type="evidence" value="ECO:0007669"/>
    <property type="project" value="TreeGrafter"/>
</dbReference>
<gene>
    <name evidence="7" type="ORF">GW7_14561</name>
</gene>
<evidence type="ECO:0000256" key="4">
    <source>
        <dbReference type="SAM" id="Coils"/>
    </source>
</evidence>
<feature type="compositionally biased region" description="Basic and acidic residues" evidence="5">
    <location>
        <begin position="264"/>
        <end position="274"/>
    </location>
</feature>
<protein>
    <submittedName>
        <fullName evidence="7">Coiled-coil domain-containing protein 96</fullName>
    </submittedName>
</protein>
<dbReference type="InParanoid" id="G5B2Z7"/>
<evidence type="ECO:0000259" key="6">
    <source>
        <dbReference type="Pfam" id="PF13870"/>
    </source>
</evidence>
<evidence type="ECO:0000256" key="3">
    <source>
        <dbReference type="ARBA" id="ARBA00023273"/>
    </source>
</evidence>
<feature type="compositionally biased region" description="Low complexity" evidence="5">
    <location>
        <begin position="58"/>
        <end position="79"/>
    </location>
</feature>
<dbReference type="eggNOG" id="ENOG502QS75">
    <property type="taxonomic scope" value="Eukaryota"/>
</dbReference>
<keyword evidence="3" id="KW-0966">Cell projection</keyword>
<evidence type="ECO:0000256" key="5">
    <source>
        <dbReference type="SAM" id="MobiDB-lite"/>
    </source>
</evidence>
<dbReference type="STRING" id="10181.G5B2Z7"/>